<proteinExistence type="predicted"/>
<sequence>MTKKEAELLRRIAEKQLDGVSKTNLQLDALLLYMLKLEGEGQVLSVEDDSRISLMVDDLIQEERDQLEGILEDLKGEG</sequence>
<organism evidence="1 2">
    <name type="scientific">Alkalibacillus silvisoli</name>
    <dbReference type="NCBI Taxonomy" id="392823"/>
    <lineage>
        <taxon>Bacteria</taxon>
        <taxon>Bacillati</taxon>
        <taxon>Bacillota</taxon>
        <taxon>Bacilli</taxon>
        <taxon>Bacillales</taxon>
        <taxon>Bacillaceae</taxon>
        <taxon>Alkalibacillus</taxon>
    </lineage>
</organism>
<name>A0ABN0ZP92_9BACI</name>
<protein>
    <submittedName>
        <fullName evidence="1">Uncharacterized protein</fullName>
    </submittedName>
</protein>
<accession>A0ABN0ZP92</accession>
<gene>
    <name evidence="1" type="ORF">GCM10008935_06320</name>
</gene>
<dbReference type="EMBL" id="BAAACZ010000005">
    <property type="protein sequence ID" value="GAA0454224.1"/>
    <property type="molecule type" value="Genomic_DNA"/>
</dbReference>
<comment type="caution">
    <text evidence="1">The sequence shown here is derived from an EMBL/GenBank/DDBJ whole genome shotgun (WGS) entry which is preliminary data.</text>
</comment>
<evidence type="ECO:0000313" key="1">
    <source>
        <dbReference type="EMBL" id="GAA0454224.1"/>
    </source>
</evidence>
<reference evidence="1 2" key="1">
    <citation type="journal article" date="2019" name="Int. J. Syst. Evol. Microbiol.">
        <title>The Global Catalogue of Microorganisms (GCM) 10K type strain sequencing project: providing services to taxonomists for standard genome sequencing and annotation.</title>
        <authorList>
            <consortium name="The Broad Institute Genomics Platform"/>
            <consortium name="The Broad Institute Genome Sequencing Center for Infectious Disease"/>
            <person name="Wu L."/>
            <person name="Ma J."/>
        </authorList>
    </citation>
    <scope>NUCLEOTIDE SEQUENCE [LARGE SCALE GENOMIC DNA]</scope>
    <source>
        <strain evidence="1 2">JCM 14193</strain>
    </source>
</reference>
<evidence type="ECO:0000313" key="2">
    <source>
        <dbReference type="Proteomes" id="UP001500740"/>
    </source>
</evidence>
<keyword evidence="2" id="KW-1185">Reference proteome</keyword>
<dbReference type="RefSeq" id="WP_343781734.1">
    <property type="nucleotide sequence ID" value="NZ_BAAACZ010000005.1"/>
</dbReference>
<dbReference type="Proteomes" id="UP001500740">
    <property type="component" value="Unassembled WGS sequence"/>
</dbReference>